<reference evidence="2" key="1">
    <citation type="submission" date="2018-06" db="EMBL/GenBank/DDBJ databases">
        <authorList>
            <person name="Zhirakovskaya E."/>
        </authorList>
    </citation>
    <scope>NUCLEOTIDE SEQUENCE</scope>
</reference>
<name>A0A3B0VTC3_9ZZZZ</name>
<gene>
    <name evidence="2" type="ORF">MNBD_CHLOROFLEXI01-3439</name>
</gene>
<protein>
    <submittedName>
        <fullName evidence="2">Uncharacterized protein</fullName>
    </submittedName>
</protein>
<proteinExistence type="predicted"/>
<feature type="region of interest" description="Disordered" evidence="1">
    <location>
        <begin position="21"/>
        <end position="51"/>
    </location>
</feature>
<evidence type="ECO:0000256" key="1">
    <source>
        <dbReference type="SAM" id="MobiDB-lite"/>
    </source>
</evidence>
<accession>A0A3B0VTC3</accession>
<feature type="non-terminal residue" evidence="2">
    <location>
        <position position="1"/>
    </location>
</feature>
<organism evidence="2">
    <name type="scientific">hydrothermal vent metagenome</name>
    <dbReference type="NCBI Taxonomy" id="652676"/>
    <lineage>
        <taxon>unclassified sequences</taxon>
        <taxon>metagenomes</taxon>
        <taxon>ecological metagenomes</taxon>
    </lineage>
</organism>
<sequence>AEALLEVETMDRTVFEDLMNKTLPVQSQNGQTDSESVPDILEETETASSSD</sequence>
<dbReference type="EMBL" id="UOEU01000590">
    <property type="protein sequence ID" value="VAW35526.1"/>
    <property type="molecule type" value="Genomic_DNA"/>
</dbReference>
<dbReference type="AlphaFoldDB" id="A0A3B0VTC3"/>
<feature type="compositionally biased region" description="Polar residues" evidence="1">
    <location>
        <begin position="23"/>
        <end position="35"/>
    </location>
</feature>
<evidence type="ECO:0000313" key="2">
    <source>
        <dbReference type="EMBL" id="VAW35526.1"/>
    </source>
</evidence>